<reference evidence="1" key="1">
    <citation type="journal article" date="2013" name="J. Plant Res.">
        <title>Effect of fungi and light on seed germination of three Opuntia species from semiarid lands of central Mexico.</title>
        <authorList>
            <person name="Delgado-Sanchez P."/>
            <person name="Jimenez-Bremont J.F."/>
            <person name="Guerrero-Gonzalez Mde L."/>
            <person name="Flores J."/>
        </authorList>
    </citation>
    <scope>NUCLEOTIDE SEQUENCE</scope>
    <source>
        <tissue evidence="1">Cladode</tissue>
    </source>
</reference>
<sequence length="107" mass="11723">MCTGRTMFSVTISGKYVSVDSQKLQKWRGKFTNFCSNLVPLPSCRCTLATSLQVTAIESLRAGVSELTIKGPPIPLNPSFQHPLSSLYPTFHHSLLLLKLSCCASYA</sequence>
<proteinExistence type="predicted"/>
<dbReference type="EMBL" id="GISG01037795">
    <property type="protein sequence ID" value="MBA4622240.1"/>
    <property type="molecule type" value="Transcribed_RNA"/>
</dbReference>
<organism evidence="1">
    <name type="scientific">Opuntia streptacantha</name>
    <name type="common">Prickly pear cactus</name>
    <name type="synonym">Opuntia cardona</name>
    <dbReference type="NCBI Taxonomy" id="393608"/>
    <lineage>
        <taxon>Eukaryota</taxon>
        <taxon>Viridiplantae</taxon>
        <taxon>Streptophyta</taxon>
        <taxon>Embryophyta</taxon>
        <taxon>Tracheophyta</taxon>
        <taxon>Spermatophyta</taxon>
        <taxon>Magnoliopsida</taxon>
        <taxon>eudicotyledons</taxon>
        <taxon>Gunneridae</taxon>
        <taxon>Pentapetalae</taxon>
        <taxon>Caryophyllales</taxon>
        <taxon>Cactineae</taxon>
        <taxon>Cactaceae</taxon>
        <taxon>Opuntioideae</taxon>
        <taxon>Opuntia</taxon>
    </lineage>
</organism>
<dbReference type="AlphaFoldDB" id="A0A7C9CNI7"/>
<name>A0A7C9CNI7_OPUST</name>
<reference evidence="1" key="2">
    <citation type="submission" date="2020-07" db="EMBL/GenBank/DDBJ databases">
        <authorList>
            <person name="Vera ALvarez R."/>
            <person name="Arias-Moreno D.M."/>
            <person name="Jimenez-Jacinto V."/>
            <person name="Jimenez-Bremont J.F."/>
            <person name="Swaminathan K."/>
            <person name="Moose S.P."/>
            <person name="Guerrero-Gonzalez M.L."/>
            <person name="Marino-Ramirez L."/>
            <person name="Landsman D."/>
            <person name="Rodriguez-Kessler M."/>
            <person name="Delgado-Sanchez P."/>
        </authorList>
    </citation>
    <scope>NUCLEOTIDE SEQUENCE</scope>
    <source>
        <tissue evidence="1">Cladode</tissue>
    </source>
</reference>
<evidence type="ECO:0000313" key="1">
    <source>
        <dbReference type="EMBL" id="MBA4622240.1"/>
    </source>
</evidence>
<protein>
    <submittedName>
        <fullName evidence="1">Uncharacterized protein</fullName>
    </submittedName>
</protein>
<accession>A0A7C9CNI7</accession>